<dbReference type="EMBL" id="LJIJ01002481">
    <property type="protein sequence ID" value="ODM89646.1"/>
    <property type="molecule type" value="Genomic_DNA"/>
</dbReference>
<sequence>MSETNLKTGSTASISSPKRQSNSSEQNEKELFSPKRTSDERPQMPPLGPDGKPLQPPIGPDGRPLYPPLGLDGKPLPPPKLGPDGKPLPPPIIGPDGNELPRPTDKDGRPMPVYITKDGKAVLDEEGKPIALKFDAEGKPVPLYPPTSQDSVNGGDPGPGGNAGNGMAAAQGKLKDNIPGFLLWMGLIDLVLSLFITGLEGYLLSELASDRTAKEDKAFYCLMTAVILSALGVIFAIVLIFSVKQSKSLGVYVGGGPPLYFLGGNAHNIGHVSPLGDNR</sequence>
<feature type="region of interest" description="Disordered" evidence="1">
    <location>
        <begin position="1"/>
        <end position="110"/>
    </location>
</feature>
<keyword evidence="2" id="KW-1133">Transmembrane helix</keyword>
<proteinExistence type="predicted"/>
<evidence type="ECO:0000256" key="1">
    <source>
        <dbReference type="SAM" id="MobiDB-lite"/>
    </source>
</evidence>
<feature type="compositionally biased region" description="Basic and acidic residues" evidence="1">
    <location>
        <begin position="26"/>
        <end position="42"/>
    </location>
</feature>
<feature type="transmembrane region" description="Helical" evidence="2">
    <location>
        <begin position="181"/>
        <end position="205"/>
    </location>
</feature>
<feature type="compositionally biased region" description="Pro residues" evidence="1">
    <location>
        <begin position="75"/>
        <end position="93"/>
    </location>
</feature>
<dbReference type="AlphaFoldDB" id="A0A1D2M9I9"/>
<accession>A0A1D2M9I9</accession>
<dbReference type="Proteomes" id="UP000094527">
    <property type="component" value="Unassembled WGS sequence"/>
</dbReference>
<evidence type="ECO:0000256" key="2">
    <source>
        <dbReference type="SAM" id="Phobius"/>
    </source>
</evidence>
<feature type="compositionally biased region" description="Gly residues" evidence="1">
    <location>
        <begin position="155"/>
        <end position="164"/>
    </location>
</feature>
<feature type="compositionally biased region" description="Pro residues" evidence="1">
    <location>
        <begin position="43"/>
        <end position="59"/>
    </location>
</feature>
<protein>
    <submittedName>
        <fullName evidence="3">Mesocentin</fullName>
    </submittedName>
</protein>
<keyword evidence="2" id="KW-0472">Membrane</keyword>
<feature type="transmembrane region" description="Helical" evidence="2">
    <location>
        <begin position="217"/>
        <end position="241"/>
    </location>
</feature>
<keyword evidence="2" id="KW-0812">Transmembrane</keyword>
<keyword evidence="4" id="KW-1185">Reference proteome</keyword>
<evidence type="ECO:0000313" key="4">
    <source>
        <dbReference type="Proteomes" id="UP000094527"/>
    </source>
</evidence>
<gene>
    <name evidence="3" type="ORF">Ocin01_17037</name>
</gene>
<dbReference type="STRING" id="48709.A0A1D2M9I9"/>
<comment type="caution">
    <text evidence="3">The sequence shown here is derived from an EMBL/GenBank/DDBJ whole genome shotgun (WGS) entry which is preliminary data.</text>
</comment>
<organism evidence="3 4">
    <name type="scientific">Orchesella cincta</name>
    <name type="common">Springtail</name>
    <name type="synonym">Podura cincta</name>
    <dbReference type="NCBI Taxonomy" id="48709"/>
    <lineage>
        <taxon>Eukaryota</taxon>
        <taxon>Metazoa</taxon>
        <taxon>Ecdysozoa</taxon>
        <taxon>Arthropoda</taxon>
        <taxon>Hexapoda</taxon>
        <taxon>Collembola</taxon>
        <taxon>Entomobryomorpha</taxon>
        <taxon>Entomobryoidea</taxon>
        <taxon>Orchesellidae</taxon>
        <taxon>Orchesellinae</taxon>
        <taxon>Orchesella</taxon>
    </lineage>
</organism>
<reference evidence="3 4" key="1">
    <citation type="journal article" date="2016" name="Genome Biol. Evol.">
        <title>Gene Family Evolution Reflects Adaptation to Soil Environmental Stressors in the Genome of the Collembolan Orchesella cincta.</title>
        <authorList>
            <person name="Faddeeva-Vakhrusheva A."/>
            <person name="Derks M.F."/>
            <person name="Anvar S.Y."/>
            <person name="Agamennone V."/>
            <person name="Suring W."/>
            <person name="Smit S."/>
            <person name="van Straalen N.M."/>
            <person name="Roelofs D."/>
        </authorList>
    </citation>
    <scope>NUCLEOTIDE SEQUENCE [LARGE SCALE GENOMIC DNA]</scope>
    <source>
        <tissue evidence="3">Mixed pool</tissue>
    </source>
</reference>
<evidence type="ECO:0000313" key="3">
    <source>
        <dbReference type="EMBL" id="ODM89646.1"/>
    </source>
</evidence>
<feature type="region of interest" description="Disordered" evidence="1">
    <location>
        <begin position="137"/>
        <end position="166"/>
    </location>
</feature>
<name>A0A1D2M9I9_ORCCI</name>
<feature type="compositionally biased region" description="Polar residues" evidence="1">
    <location>
        <begin position="1"/>
        <end position="25"/>
    </location>
</feature>